<keyword evidence="1" id="KW-0812">Transmembrane</keyword>
<reference evidence="2 3" key="1">
    <citation type="submission" date="2019-10" db="EMBL/GenBank/DDBJ databases">
        <authorList>
            <person name="Dong K."/>
        </authorList>
    </citation>
    <scope>NUCLEOTIDE SEQUENCE [LARGE SCALE GENOMIC DNA]</scope>
    <source>
        <strain evidence="2 3">DSM 28960</strain>
    </source>
</reference>
<dbReference type="RefSeq" id="WP_153495353.1">
    <property type="nucleotide sequence ID" value="NZ_CBCRWP010000001.1"/>
</dbReference>
<dbReference type="EMBL" id="WITJ01000003">
    <property type="protein sequence ID" value="MQW38854.1"/>
    <property type="molecule type" value="Genomic_DNA"/>
</dbReference>
<dbReference type="Proteomes" id="UP000439550">
    <property type="component" value="Unassembled WGS sequence"/>
</dbReference>
<feature type="transmembrane region" description="Helical" evidence="1">
    <location>
        <begin position="21"/>
        <end position="44"/>
    </location>
</feature>
<organism evidence="2 3">
    <name type="scientific">Lactococcus hircilactis</name>
    <dbReference type="NCBI Taxonomy" id="1494462"/>
    <lineage>
        <taxon>Bacteria</taxon>
        <taxon>Bacillati</taxon>
        <taxon>Bacillota</taxon>
        <taxon>Bacilli</taxon>
        <taxon>Lactobacillales</taxon>
        <taxon>Streptococcaceae</taxon>
        <taxon>Lactococcus</taxon>
    </lineage>
</organism>
<evidence type="ECO:0000313" key="2">
    <source>
        <dbReference type="EMBL" id="MQW38854.1"/>
    </source>
</evidence>
<protein>
    <submittedName>
        <fullName evidence="2">Uncharacterized protein</fullName>
    </submittedName>
</protein>
<keyword evidence="3" id="KW-1185">Reference proteome</keyword>
<sequence>MKKKQMFRSREYGWGVTPQTRCGVLAVVCYLVVAVAPILIAVFLASNGFRVHSSTLTLPIVLAMIWLFICVIAAFIFVAWYLKRYDLK</sequence>
<keyword evidence="1" id="KW-1133">Transmembrane helix</keyword>
<feature type="transmembrane region" description="Helical" evidence="1">
    <location>
        <begin position="56"/>
        <end position="82"/>
    </location>
</feature>
<comment type="caution">
    <text evidence="2">The sequence shown here is derived from an EMBL/GenBank/DDBJ whole genome shotgun (WGS) entry which is preliminary data.</text>
</comment>
<keyword evidence="1" id="KW-0472">Membrane</keyword>
<name>A0A7X1Z7R6_9LACT</name>
<evidence type="ECO:0000313" key="3">
    <source>
        <dbReference type="Proteomes" id="UP000439550"/>
    </source>
</evidence>
<evidence type="ECO:0000256" key="1">
    <source>
        <dbReference type="SAM" id="Phobius"/>
    </source>
</evidence>
<gene>
    <name evidence="2" type="ORF">GHI93_02675</name>
</gene>
<dbReference type="AlphaFoldDB" id="A0A7X1Z7R6"/>
<accession>A0A7X1Z7R6</accession>
<proteinExistence type="predicted"/>